<evidence type="ECO:0000259" key="1">
    <source>
        <dbReference type="Pfam" id="PF12728"/>
    </source>
</evidence>
<dbReference type="AlphaFoldDB" id="A0A5P9K611"/>
<sequence>MWSEEAVAHFLGKSTDTLKRWRREGGGPAFVRIGRTPQYRVQDMMVWMLRNRIEHHDLSAPIID</sequence>
<evidence type="ECO:0000313" key="3">
    <source>
        <dbReference type="Proteomes" id="UP000325614"/>
    </source>
</evidence>
<name>A0A5P9K611_9HYPH</name>
<accession>A0A5P9K611</accession>
<feature type="domain" description="Helix-turn-helix" evidence="1">
    <location>
        <begin position="6"/>
        <end position="51"/>
    </location>
</feature>
<dbReference type="InterPro" id="IPR036388">
    <property type="entry name" value="WH-like_DNA-bd_sf"/>
</dbReference>
<dbReference type="InterPro" id="IPR041657">
    <property type="entry name" value="HTH_17"/>
</dbReference>
<dbReference type="Pfam" id="PF12728">
    <property type="entry name" value="HTH_17"/>
    <property type="match status" value="1"/>
</dbReference>
<gene>
    <name evidence="2" type="ORF">GDR74_10175</name>
</gene>
<dbReference type="Gene3D" id="1.10.10.10">
    <property type="entry name" value="Winged helix-like DNA-binding domain superfamily/Winged helix DNA-binding domain"/>
    <property type="match status" value="1"/>
</dbReference>
<dbReference type="SUPFAM" id="SSF46955">
    <property type="entry name" value="Putative DNA-binding domain"/>
    <property type="match status" value="1"/>
</dbReference>
<proteinExistence type="predicted"/>
<reference evidence="2 3" key="1">
    <citation type="submission" date="2019-10" db="EMBL/GenBank/DDBJ databases">
        <title>Isolation, Identification of Microvirga thermotolerans HR1, a novel thermophilic bacterium and Comparative Genomics of the genus Microvirga.</title>
        <authorList>
            <person name="Li J."/>
            <person name="Zhang W."/>
            <person name="Lin M."/>
            <person name="Wang J."/>
        </authorList>
    </citation>
    <scope>NUCLEOTIDE SEQUENCE [LARGE SCALE GENOMIC DNA]</scope>
    <source>
        <strain evidence="2 3">HR1</strain>
    </source>
</reference>
<dbReference type="KEGG" id="mico:GDR74_10175"/>
<dbReference type="EMBL" id="CP045423">
    <property type="protein sequence ID" value="QFU18094.1"/>
    <property type="molecule type" value="Genomic_DNA"/>
</dbReference>
<organism evidence="2 3">
    <name type="scientific">Microvirga thermotolerans</name>
    <dbReference type="NCBI Taxonomy" id="2651334"/>
    <lineage>
        <taxon>Bacteria</taxon>
        <taxon>Pseudomonadati</taxon>
        <taxon>Pseudomonadota</taxon>
        <taxon>Alphaproteobacteria</taxon>
        <taxon>Hyphomicrobiales</taxon>
        <taxon>Methylobacteriaceae</taxon>
        <taxon>Microvirga</taxon>
    </lineage>
</organism>
<evidence type="ECO:0000313" key="2">
    <source>
        <dbReference type="EMBL" id="QFU18094.1"/>
    </source>
</evidence>
<dbReference type="Proteomes" id="UP000325614">
    <property type="component" value="Chromosome"/>
</dbReference>
<dbReference type="InterPro" id="IPR009061">
    <property type="entry name" value="DNA-bd_dom_put_sf"/>
</dbReference>
<keyword evidence="3" id="KW-1185">Reference proteome</keyword>
<protein>
    <recommendedName>
        <fullName evidence="1">Helix-turn-helix domain-containing protein</fullName>
    </recommendedName>
</protein>